<dbReference type="Pfam" id="PF01734">
    <property type="entry name" value="Patatin"/>
    <property type="match status" value="1"/>
</dbReference>
<feature type="region of interest" description="Disordered" evidence="3">
    <location>
        <begin position="1"/>
        <end position="38"/>
    </location>
</feature>
<comment type="caution">
    <text evidence="5">The sequence shown here is derived from an EMBL/GenBank/DDBJ whole genome shotgun (WGS) entry which is preliminary data.</text>
</comment>
<feature type="domain" description="PNPLA" evidence="4">
    <location>
        <begin position="120"/>
        <end position="311"/>
    </location>
</feature>
<protein>
    <submittedName>
        <fullName evidence="5">Patatin</fullName>
    </submittedName>
</protein>
<evidence type="ECO:0000256" key="1">
    <source>
        <dbReference type="ARBA" id="ARBA00023098"/>
    </source>
</evidence>
<dbReference type="GO" id="GO:0016042">
    <property type="term" value="P:lipid catabolic process"/>
    <property type="evidence" value="ECO:0007669"/>
    <property type="project" value="UniProtKB-UniRule"/>
</dbReference>
<name>A0A328AIG4_9CAUL</name>
<dbReference type="OrthoDB" id="323481at2"/>
<evidence type="ECO:0000256" key="3">
    <source>
        <dbReference type="SAM" id="MobiDB-lite"/>
    </source>
</evidence>
<dbReference type="AlphaFoldDB" id="A0A328AIG4"/>
<evidence type="ECO:0000256" key="2">
    <source>
        <dbReference type="PROSITE-ProRule" id="PRU01161"/>
    </source>
</evidence>
<feature type="active site" description="Proton acceptor" evidence="2">
    <location>
        <position position="298"/>
    </location>
</feature>
<keyword evidence="1 2" id="KW-0443">Lipid metabolism</keyword>
<sequence length="442" mass="47080">MRRSGPRVRPRPSIPWLSPGRFGRDPNGVRPGDASGARRRLAKLGAKRSRVVGVASSETGWPGFPKPRRARLPAPADGAQPKGFAGVRLSFEQADASLAAAADRLALPASSWGGADFDILAISGGAAGGAFSAGALAGLTRAGRRPTFAIVTGVSTGALIAPFAFLGPEWDDRLRDAYCGGHAAQAFGLMGVSPLLDGGLFKPDALEGLVGPFVDERLIEAVAAQHRLGRRLLVATTDLDRQKPCIWDMGEIAARGGPEAVRMFRDVLIASASLPGLFPPRRFTVEQDGAEFEELHADGGVAAPLFIMPEALLHWRQLGRRMRRGRVHVLINTVLDPAPRTTAISLPSVLVRSFDTMLRVSYRQALNVAVTFCVAHNLSLSVASIAEAPGATDNGAMLNFDTAAMRRLFDAAEAAAQAPDFWRTPAARSDPWSDFLAFLQSR</sequence>
<dbReference type="EMBL" id="QFYQ01000001">
    <property type="protein sequence ID" value="RAK54713.1"/>
    <property type="molecule type" value="Genomic_DNA"/>
</dbReference>
<feature type="region of interest" description="Disordered" evidence="3">
    <location>
        <begin position="56"/>
        <end position="79"/>
    </location>
</feature>
<dbReference type="InterPro" id="IPR002641">
    <property type="entry name" value="PNPLA_dom"/>
</dbReference>
<organism evidence="5 6">
    <name type="scientific">Phenylobacterium soli</name>
    <dbReference type="NCBI Taxonomy" id="2170551"/>
    <lineage>
        <taxon>Bacteria</taxon>
        <taxon>Pseudomonadati</taxon>
        <taxon>Pseudomonadota</taxon>
        <taxon>Alphaproteobacteria</taxon>
        <taxon>Caulobacterales</taxon>
        <taxon>Caulobacteraceae</taxon>
        <taxon>Phenylobacterium</taxon>
    </lineage>
</organism>
<feature type="active site" description="Nucleophile" evidence="2">
    <location>
        <position position="155"/>
    </location>
</feature>
<keyword evidence="6" id="KW-1185">Reference proteome</keyword>
<evidence type="ECO:0000259" key="4">
    <source>
        <dbReference type="PROSITE" id="PS51635"/>
    </source>
</evidence>
<keyword evidence="2" id="KW-0378">Hydrolase</keyword>
<dbReference type="InterPro" id="IPR016035">
    <property type="entry name" value="Acyl_Trfase/lysoPLipase"/>
</dbReference>
<gene>
    <name evidence="5" type="ORF">DJ017_09345</name>
</gene>
<dbReference type="Proteomes" id="UP000249254">
    <property type="component" value="Unassembled WGS sequence"/>
</dbReference>
<proteinExistence type="predicted"/>
<dbReference type="Gene3D" id="3.40.1090.10">
    <property type="entry name" value="Cytosolic phospholipase A2 catalytic domain"/>
    <property type="match status" value="1"/>
</dbReference>
<dbReference type="GO" id="GO:0016787">
    <property type="term" value="F:hydrolase activity"/>
    <property type="evidence" value="ECO:0007669"/>
    <property type="project" value="UniProtKB-UniRule"/>
</dbReference>
<accession>A0A328AIG4</accession>
<feature type="compositionally biased region" description="Basic residues" evidence="3">
    <location>
        <begin position="1"/>
        <end position="10"/>
    </location>
</feature>
<dbReference type="PROSITE" id="PS51635">
    <property type="entry name" value="PNPLA"/>
    <property type="match status" value="1"/>
</dbReference>
<feature type="short sequence motif" description="GXSXG" evidence="2">
    <location>
        <begin position="153"/>
        <end position="157"/>
    </location>
</feature>
<evidence type="ECO:0000313" key="6">
    <source>
        <dbReference type="Proteomes" id="UP000249254"/>
    </source>
</evidence>
<keyword evidence="2" id="KW-0442">Lipid degradation</keyword>
<dbReference type="SUPFAM" id="SSF52151">
    <property type="entry name" value="FabD/lysophospholipase-like"/>
    <property type="match status" value="1"/>
</dbReference>
<feature type="short sequence motif" description="DGA/G" evidence="2">
    <location>
        <begin position="298"/>
        <end position="300"/>
    </location>
</feature>
<evidence type="ECO:0000313" key="5">
    <source>
        <dbReference type="EMBL" id="RAK54713.1"/>
    </source>
</evidence>
<comment type="caution">
    <text evidence="2">Lacks conserved residue(s) required for the propagation of feature annotation.</text>
</comment>
<reference evidence="6" key="1">
    <citation type="submission" date="2018-05" db="EMBL/GenBank/DDBJ databases">
        <authorList>
            <person name="Li X."/>
        </authorList>
    </citation>
    <scope>NUCLEOTIDE SEQUENCE [LARGE SCALE GENOMIC DNA]</scope>
    <source>
        <strain evidence="6">LX32</strain>
    </source>
</reference>